<dbReference type="GO" id="GO:0006047">
    <property type="term" value="P:UDP-N-acetylglucosamine metabolic process"/>
    <property type="evidence" value="ECO:0007669"/>
    <property type="project" value="InterPro"/>
</dbReference>
<dbReference type="PANTHER" id="PTHR43174">
    <property type="entry name" value="UDP-N-ACETYLGLUCOSAMINE 2-EPIMERASE"/>
    <property type="match status" value="1"/>
</dbReference>
<dbReference type="Pfam" id="PF02350">
    <property type="entry name" value="Epimerase_2"/>
    <property type="match status" value="1"/>
</dbReference>
<evidence type="ECO:0000259" key="1">
    <source>
        <dbReference type="Pfam" id="PF02350"/>
    </source>
</evidence>
<dbReference type="CDD" id="cd03786">
    <property type="entry name" value="GTB_UDP-GlcNAc_2-Epimerase"/>
    <property type="match status" value="1"/>
</dbReference>
<dbReference type="InterPro" id="IPR020004">
    <property type="entry name" value="UDP-GlcNAc_Epase"/>
</dbReference>
<dbReference type="Proteomes" id="UP000183085">
    <property type="component" value="Unassembled WGS sequence"/>
</dbReference>
<comment type="caution">
    <text evidence="2">The sequence shown here is derived from an EMBL/GenBank/DDBJ whole genome shotgun (WGS) entry which is preliminary data.</text>
</comment>
<dbReference type="InterPro" id="IPR003331">
    <property type="entry name" value="UDP_GlcNAc_Epimerase_2_dom"/>
</dbReference>
<dbReference type="STRING" id="1817895.AUJ95_02075"/>
<evidence type="ECO:0000313" key="3">
    <source>
        <dbReference type="Proteomes" id="UP000183085"/>
    </source>
</evidence>
<dbReference type="GO" id="GO:0004553">
    <property type="term" value="F:hydrolase activity, hydrolyzing O-glycosyl compounds"/>
    <property type="evidence" value="ECO:0007669"/>
    <property type="project" value="InterPro"/>
</dbReference>
<accession>A0A1J5EFI9</accession>
<protein>
    <submittedName>
        <fullName evidence="2">UDP-N-acetyl-D-glucosamine 2-epimerase, UDP-hydrolysing</fullName>
    </submittedName>
</protein>
<evidence type="ECO:0000313" key="2">
    <source>
        <dbReference type="EMBL" id="OIP42126.1"/>
    </source>
</evidence>
<sequence>MRKIAAITGTRAEYGILQPVFKAIESHQSLSLSLIVTGSHLSPAFGNTIDEIERDGFQIADKIDIIPESDSGKDAAISIGKCIMGMTDALQRIQPDIILILGDRGEMLAGGIAGVYMNIPIAHLHGGEVSGSIDEGIRHAITKLSHIHFPATRESARRIIRMGEEKERVFLVGAPGLDSILNEPLIPIEDLRGQFELNGNFILLVQHPVVTEIDAIEKQIRATMEAVMSMGIQTIVLYPNADSGSQAIIRVINEFDNPPMIQIVKSLPHKIYLSLMKYARVLVGNSSSGIIEAPSFHLPVVNIGTRQQGRQRAINVIDVNCNREKIVEAIRFALCDREFKAKVKSCKNPYGDGMASKRIVDVLSSIEIDNNLLQKRNSY</sequence>
<organism evidence="2 3">
    <name type="scientific">Candidatus Desantisbacteria bacterium CG2_30_40_21</name>
    <dbReference type="NCBI Taxonomy" id="1817895"/>
    <lineage>
        <taxon>Bacteria</taxon>
        <taxon>Candidatus Desantisiibacteriota</taxon>
    </lineage>
</organism>
<dbReference type="InterPro" id="IPR029767">
    <property type="entry name" value="WecB-like"/>
</dbReference>
<feature type="domain" description="UDP-N-acetylglucosamine 2-epimerase" evidence="1">
    <location>
        <begin position="22"/>
        <end position="363"/>
    </location>
</feature>
<name>A0A1J5EFI9_9BACT</name>
<dbReference type="Gene3D" id="3.40.50.2000">
    <property type="entry name" value="Glycogen Phosphorylase B"/>
    <property type="match status" value="2"/>
</dbReference>
<dbReference type="PANTHER" id="PTHR43174:SF3">
    <property type="entry name" value="UDP-N-ACETYLGLUCOSAMINE 2-EPIMERASE"/>
    <property type="match status" value="1"/>
</dbReference>
<dbReference type="NCBIfam" id="TIGR03568">
    <property type="entry name" value="NeuC_NnaA"/>
    <property type="match status" value="1"/>
</dbReference>
<proteinExistence type="predicted"/>
<dbReference type="EMBL" id="MNYI01000059">
    <property type="protein sequence ID" value="OIP42126.1"/>
    <property type="molecule type" value="Genomic_DNA"/>
</dbReference>
<dbReference type="SUPFAM" id="SSF53756">
    <property type="entry name" value="UDP-Glycosyltransferase/glycogen phosphorylase"/>
    <property type="match status" value="1"/>
</dbReference>
<gene>
    <name evidence="2" type="ORF">AUJ95_02075</name>
</gene>
<reference evidence="2 3" key="1">
    <citation type="journal article" date="2016" name="Environ. Microbiol.">
        <title>Genomic resolution of a cold subsurface aquifer community provides metabolic insights for novel microbes adapted to high CO concentrations.</title>
        <authorList>
            <person name="Probst A.J."/>
            <person name="Castelle C.J."/>
            <person name="Singh A."/>
            <person name="Brown C.T."/>
            <person name="Anantharaman K."/>
            <person name="Sharon I."/>
            <person name="Hug L.A."/>
            <person name="Burstein D."/>
            <person name="Emerson J.B."/>
            <person name="Thomas B.C."/>
            <person name="Banfield J.F."/>
        </authorList>
    </citation>
    <scope>NUCLEOTIDE SEQUENCE [LARGE SCALE GENOMIC DNA]</scope>
    <source>
        <strain evidence="2">CG2_30_40_21</strain>
    </source>
</reference>
<dbReference type="AlphaFoldDB" id="A0A1J5EFI9"/>